<protein>
    <submittedName>
        <fullName evidence="1">Uncharacterized protein</fullName>
    </submittedName>
</protein>
<gene>
    <name evidence="1" type="ORF">Agabi119p4_11638</name>
</gene>
<dbReference type="AlphaFoldDB" id="A0A8H7C0C3"/>
<dbReference type="EMBL" id="JABXXO010000016">
    <property type="protein sequence ID" value="KAF7759943.1"/>
    <property type="molecule type" value="Genomic_DNA"/>
</dbReference>
<dbReference type="Proteomes" id="UP000629468">
    <property type="component" value="Unassembled WGS sequence"/>
</dbReference>
<sequence>MIPTVAPALITTLTCSQKLPSSTRLTSRSACESYRNKPFSPPSYLEILNDCEGVDIILSVMSSWKLVIASLAWPSRNSKAKTLVSFHVFTSSSPPRLGASGVPCNFELN</sequence>
<evidence type="ECO:0000313" key="1">
    <source>
        <dbReference type="EMBL" id="KAF7759943.1"/>
    </source>
</evidence>
<evidence type="ECO:0000313" key="2">
    <source>
        <dbReference type="Proteomes" id="UP000629468"/>
    </source>
</evidence>
<proteinExistence type="predicted"/>
<accession>A0A8H7C0C3</accession>
<comment type="caution">
    <text evidence="1">The sequence shown here is derived from an EMBL/GenBank/DDBJ whole genome shotgun (WGS) entry which is preliminary data.</text>
</comment>
<name>A0A8H7C0C3_AGABI</name>
<organism evidence="1 2">
    <name type="scientific">Agaricus bisporus var. burnettii</name>
    <dbReference type="NCBI Taxonomy" id="192524"/>
    <lineage>
        <taxon>Eukaryota</taxon>
        <taxon>Fungi</taxon>
        <taxon>Dikarya</taxon>
        <taxon>Basidiomycota</taxon>
        <taxon>Agaricomycotina</taxon>
        <taxon>Agaricomycetes</taxon>
        <taxon>Agaricomycetidae</taxon>
        <taxon>Agaricales</taxon>
        <taxon>Agaricineae</taxon>
        <taxon>Agaricaceae</taxon>
        <taxon>Agaricus</taxon>
    </lineage>
</organism>
<reference evidence="1 2" key="1">
    <citation type="journal article" name="Sci. Rep.">
        <title>Telomere-to-telomere assembled and centromere annotated genomes of the two main subspecies of the button mushroom Agaricus bisporus reveal especially polymorphic chromosome ends.</title>
        <authorList>
            <person name="Sonnenberg A.S.M."/>
            <person name="Sedaghat-Telgerd N."/>
            <person name="Lavrijssen B."/>
            <person name="Ohm R.A."/>
            <person name="Hendrickx P.M."/>
            <person name="Scholtmeijer K."/>
            <person name="Baars J.J.P."/>
            <person name="van Peer A."/>
        </authorList>
    </citation>
    <scope>NUCLEOTIDE SEQUENCE [LARGE SCALE GENOMIC DNA]</scope>
    <source>
        <strain evidence="1 2">H119_p4</strain>
    </source>
</reference>